<keyword evidence="4" id="KW-1003">Cell membrane</keyword>
<feature type="transmembrane region" description="Helical" evidence="9">
    <location>
        <begin position="358"/>
        <end position="376"/>
    </location>
</feature>
<evidence type="ECO:0000313" key="12">
    <source>
        <dbReference type="Proteomes" id="UP001060012"/>
    </source>
</evidence>
<evidence type="ECO:0000313" key="11">
    <source>
        <dbReference type="EMBL" id="UTJ07212.1"/>
    </source>
</evidence>
<dbReference type="CDD" id="cd00082">
    <property type="entry name" value="HisKA"/>
    <property type="match status" value="1"/>
</dbReference>
<dbReference type="Proteomes" id="UP001060012">
    <property type="component" value="Chromosome"/>
</dbReference>
<dbReference type="Gene3D" id="3.30.450.20">
    <property type="entry name" value="PAS domain"/>
    <property type="match status" value="2"/>
</dbReference>
<accession>A0ABY5E6F5</accession>
<keyword evidence="6 9" id="KW-0812">Transmembrane</keyword>
<dbReference type="InterPro" id="IPR036890">
    <property type="entry name" value="HATPase_C_sf"/>
</dbReference>
<dbReference type="InterPro" id="IPR036097">
    <property type="entry name" value="HisK_dim/P_sf"/>
</dbReference>
<dbReference type="EMBL" id="CP100595">
    <property type="protein sequence ID" value="UTJ07212.1"/>
    <property type="molecule type" value="Genomic_DNA"/>
</dbReference>
<dbReference type="SMART" id="SM01049">
    <property type="entry name" value="Cache_2"/>
    <property type="match status" value="2"/>
</dbReference>
<evidence type="ECO:0000256" key="4">
    <source>
        <dbReference type="ARBA" id="ARBA00022475"/>
    </source>
</evidence>
<dbReference type="SUPFAM" id="SSF47384">
    <property type="entry name" value="Homodimeric domain of signal transducing histidine kinase"/>
    <property type="match status" value="1"/>
</dbReference>
<dbReference type="Pfam" id="PF02518">
    <property type="entry name" value="HATPase_c"/>
    <property type="match status" value="1"/>
</dbReference>
<dbReference type="SMART" id="SM00387">
    <property type="entry name" value="HATPase_c"/>
    <property type="match status" value="1"/>
</dbReference>
<organism evidence="11 12">
    <name type="scientific">Arcobacter roscoffensis</name>
    <dbReference type="NCBI Taxonomy" id="2961520"/>
    <lineage>
        <taxon>Bacteria</taxon>
        <taxon>Pseudomonadati</taxon>
        <taxon>Campylobacterota</taxon>
        <taxon>Epsilonproteobacteria</taxon>
        <taxon>Campylobacterales</taxon>
        <taxon>Arcobacteraceae</taxon>
        <taxon>Arcobacter</taxon>
    </lineage>
</organism>
<keyword evidence="8 9" id="KW-0472">Membrane</keyword>
<evidence type="ECO:0000256" key="2">
    <source>
        <dbReference type="ARBA" id="ARBA00004651"/>
    </source>
</evidence>
<reference evidence="11" key="1">
    <citation type="submission" date="2022-07" db="EMBL/GenBank/DDBJ databases">
        <title>Arcobacter roscoffensis sp. nov., a marine bacterium isolated from coastal seawater collected from Roscoff, France.</title>
        <authorList>
            <person name="Pascual J."/>
            <person name="Lepeaux C."/>
            <person name="Methner A."/>
            <person name="Overmann J."/>
        </authorList>
    </citation>
    <scope>NUCLEOTIDE SEQUENCE</scope>
    <source>
        <strain evidence="11">ARW1-2F2</strain>
    </source>
</reference>
<dbReference type="SUPFAM" id="SSF55874">
    <property type="entry name" value="ATPase domain of HSP90 chaperone/DNA topoisomerase II/histidine kinase"/>
    <property type="match status" value="1"/>
</dbReference>
<feature type="transmembrane region" description="Helical" evidence="9">
    <location>
        <begin position="12"/>
        <end position="34"/>
    </location>
</feature>
<proteinExistence type="predicted"/>
<protein>
    <recommendedName>
        <fullName evidence="3">histidine kinase</fullName>
        <ecNumber evidence="3">2.7.13.3</ecNumber>
    </recommendedName>
</protein>
<sequence>MKNRNKEKRLLNIIKFGVLGIIIVLSILISSVFIQQKKSEINAEILLIEENYMSHNKSTVENLVNKIHKFIEVEKEIEIEELKTEVKEQVKQAHLIALSIYNKNVARENYSKEKTINEIKETLRTIRYNNDFAYIFIYELNGKSILNSEFPNLEGKNLWNFKDASGKFIIQDMNRILKEKDETYYEWYWKKSKDDDSIDKKIGFFKKFEPYGLFIGSGDYIYEYEKYVQNKILKKLNSIEFKAPEHIFVYDSKGICLSNPKKELIGKNRYNSQNKEGRYVLREILKYAQENKQGFVRYKGSVILNKNNITNDKVSYVKQFEPWGWVVGSGFYMEELYSLLDKKRAELEKSSDEAIKKIALISLFFVLLMIFVSFYISKRIDSIFYEYRQRVDSEMKNAYEKEKLLIQQSKMATMGEMIGNIAHQWKQPLNLMSMSNSLVKLNQEDKDFSTKEEINEAIDNIDVSIKHLSTTIDDFRNFFKPDKEKREFDLKISFEKTHKLISSQFKNNDIQLLEDIESIKVFGFPNELLQVLINIIKNAKDELIKLEKGKKRVLFIQTKVENNYAYVTIKDNAGGIPKNIMPRIFEAYFTTKKDDEGTGIGLYMSKQIIEGMDGKIEASNQSFEFESEEYKGAQFIIKLPLA</sequence>
<dbReference type="PROSITE" id="PS50109">
    <property type="entry name" value="HIS_KIN"/>
    <property type="match status" value="1"/>
</dbReference>
<evidence type="ECO:0000256" key="3">
    <source>
        <dbReference type="ARBA" id="ARBA00012438"/>
    </source>
</evidence>
<dbReference type="InterPro" id="IPR003594">
    <property type="entry name" value="HATPase_dom"/>
</dbReference>
<keyword evidence="7 9" id="KW-1133">Transmembrane helix</keyword>
<evidence type="ECO:0000256" key="7">
    <source>
        <dbReference type="ARBA" id="ARBA00022989"/>
    </source>
</evidence>
<dbReference type="CDD" id="cd00075">
    <property type="entry name" value="HATPase"/>
    <property type="match status" value="1"/>
</dbReference>
<dbReference type="EC" id="2.7.13.3" evidence="3"/>
<keyword evidence="12" id="KW-1185">Reference proteome</keyword>
<feature type="domain" description="Histidine kinase" evidence="10">
    <location>
        <begin position="420"/>
        <end position="642"/>
    </location>
</feature>
<evidence type="ECO:0000256" key="9">
    <source>
        <dbReference type="SAM" id="Phobius"/>
    </source>
</evidence>
<evidence type="ECO:0000256" key="1">
    <source>
        <dbReference type="ARBA" id="ARBA00000085"/>
    </source>
</evidence>
<comment type="catalytic activity">
    <reaction evidence="1">
        <text>ATP + protein L-histidine = ADP + protein N-phospho-L-histidine.</text>
        <dbReference type="EC" id="2.7.13.3"/>
    </reaction>
</comment>
<evidence type="ECO:0000259" key="10">
    <source>
        <dbReference type="PROSITE" id="PS50109"/>
    </source>
</evidence>
<dbReference type="RefSeq" id="WP_254577391.1">
    <property type="nucleotide sequence ID" value="NZ_CP100595.1"/>
</dbReference>
<dbReference type="Gene3D" id="3.30.565.10">
    <property type="entry name" value="Histidine kinase-like ATPase, C-terminal domain"/>
    <property type="match status" value="1"/>
</dbReference>
<name>A0ABY5E6F5_9BACT</name>
<dbReference type="Gene3D" id="1.10.287.130">
    <property type="match status" value="1"/>
</dbReference>
<dbReference type="InterPro" id="IPR005467">
    <property type="entry name" value="His_kinase_dom"/>
</dbReference>
<dbReference type="InterPro" id="IPR033480">
    <property type="entry name" value="sCache_2"/>
</dbReference>
<dbReference type="InterPro" id="IPR004010">
    <property type="entry name" value="Double_Cache_2"/>
</dbReference>
<dbReference type="SMART" id="SM00388">
    <property type="entry name" value="HisKA"/>
    <property type="match status" value="1"/>
</dbReference>
<dbReference type="InterPro" id="IPR003661">
    <property type="entry name" value="HisK_dim/P_dom"/>
</dbReference>
<dbReference type="Pfam" id="PF08269">
    <property type="entry name" value="dCache_2"/>
    <property type="match status" value="1"/>
</dbReference>
<gene>
    <name evidence="11" type="ORF">NJU99_03740</name>
</gene>
<dbReference type="InterPro" id="IPR004358">
    <property type="entry name" value="Sig_transdc_His_kin-like_C"/>
</dbReference>
<dbReference type="PRINTS" id="PR00344">
    <property type="entry name" value="BCTRLSENSOR"/>
</dbReference>
<evidence type="ECO:0000256" key="8">
    <source>
        <dbReference type="ARBA" id="ARBA00023136"/>
    </source>
</evidence>
<dbReference type="PANTHER" id="PTHR43065:SF42">
    <property type="entry name" value="TWO-COMPONENT SENSOR PPRA"/>
    <property type="match status" value="1"/>
</dbReference>
<evidence type="ECO:0000256" key="6">
    <source>
        <dbReference type="ARBA" id="ARBA00022692"/>
    </source>
</evidence>
<comment type="subcellular location">
    <subcellularLocation>
        <location evidence="2">Cell membrane</location>
        <topology evidence="2">Multi-pass membrane protein</topology>
    </subcellularLocation>
</comment>
<keyword evidence="5" id="KW-0597">Phosphoprotein</keyword>
<dbReference type="PANTHER" id="PTHR43065">
    <property type="entry name" value="SENSOR HISTIDINE KINASE"/>
    <property type="match status" value="1"/>
</dbReference>
<evidence type="ECO:0000256" key="5">
    <source>
        <dbReference type="ARBA" id="ARBA00022553"/>
    </source>
</evidence>
<dbReference type="Pfam" id="PF00512">
    <property type="entry name" value="HisKA"/>
    <property type="match status" value="1"/>
</dbReference>